<dbReference type="SMART" id="SM00267">
    <property type="entry name" value="GGDEF"/>
    <property type="match status" value="1"/>
</dbReference>
<dbReference type="Gene3D" id="3.40.50.2300">
    <property type="match status" value="2"/>
</dbReference>
<dbReference type="PROSITE" id="PS50883">
    <property type="entry name" value="EAL"/>
    <property type="match status" value="1"/>
</dbReference>
<name>A0A6P1TNI6_9FIRM</name>
<feature type="domain" description="EAL" evidence="4">
    <location>
        <begin position="723"/>
        <end position="973"/>
    </location>
</feature>
<dbReference type="InterPro" id="IPR000160">
    <property type="entry name" value="GGDEF_dom"/>
</dbReference>
<dbReference type="InterPro" id="IPR007487">
    <property type="entry name" value="ABC_transpt-TYRBP-like"/>
</dbReference>
<dbReference type="InterPro" id="IPR035965">
    <property type="entry name" value="PAS-like_dom_sf"/>
</dbReference>
<dbReference type="PROSITE" id="PS50887">
    <property type="entry name" value="GGDEF"/>
    <property type="match status" value="1"/>
</dbReference>
<dbReference type="InterPro" id="IPR000700">
    <property type="entry name" value="PAS-assoc_C"/>
</dbReference>
<dbReference type="AlphaFoldDB" id="A0A6P1TNI6"/>
<feature type="transmembrane region" description="Helical" evidence="2">
    <location>
        <begin position="355"/>
        <end position="375"/>
    </location>
</feature>
<dbReference type="CDD" id="cd01949">
    <property type="entry name" value="GGDEF"/>
    <property type="match status" value="1"/>
</dbReference>
<dbReference type="InterPro" id="IPR001633">
    <property type="entry name" value="EAL_dom"/>
</dbReference>
<feature type="domain" description="GGDEF" evidence="5">
    <location>
        <begin position="581"/>
        <end position="714"/>
    </location>
</feature>
<keyword evidence="7" id="KW-1185">Reference proteome</keyword>
<keyword evidence="1" id="KW-0175">Coiled coil</keyword>
<dbReference type="InterPro" id="IPR035919">
    <property type="entry name" value="EAL_sf"/>
</dbReference>
<evidence type="ECO:0000256" key="2">
    <source>
        <dbReference type="SAM" id="Phobius"/>
    </source>
</evidence>
<proteinExistence type="predicted"/>
<organism evidence="6 7">
    <name type="scientific">Anaerocolumna sedimenticola</name>
    <dbReference type="NCBI Taxonomy" id="2696063"/>
    <lineage>
        <taxon>Bacteria</taxon>
        <taxon>Bacillati</taxon>
        <taxon>Bacillota</taxon>
        <taxon>Clostridia</taxon>
        <taxon>Lachnospirales</taxon>
        <taxon>Lachnospiraceae</taxon>
        <taxon>Anaerocolumna</taxon>
    </lineage>
</organism>
<dbReference type="PANTHER" id="PTHR44757:SF2">
    <property type="entry name" value="BIOFILM ARCHITECTURE MAINTENANCE PROTEIN MBAA"/>
    <property type="match status" value="1"/>
</dbReference>
<feature type="coiled-coil region" evidence="1">
    <location>
        <begin position="380"/>
        <end position="435"/>
    </location>
</feature>
<evidence type="ECO:0000259" key="5">
    <source>
        <dbReference type="PROSITE" id="PS50887"/>
    </source>
</evidence>
<keyword evidence="2" id="KW-1133">Transmembrane helix</keyword>
<dbReference type="Pfam" id="PF00563">
    <property type="entry name" value="EAL"/>
    <property type="match status" value="1"/>
</dbReference>
<dbReference type="InterPro" id="IPR043128">
    <property type="entry name" value="Rev_trsase/Diguanyl_cyclase"/>
</dbReference>
<accession>A0A6P1TNI6</accession>
<feature type="domain" description="PAC" evidence="3">
    <location>
        <begin position="501"/>
        <end position="553"/>
    </location>
</feature>
<dbReference type="EMBL" id="CP048000">
    <property type="protein sequence ID" value="QHQ62554.1"/>
    <property type="molecule type" value="Genomic_DNA"/>
</dbReference>
<reference evidence="6 7" key="1">
    <citation type="submission" date="2020-01" db="EMBL/GenBank/DDBJ databases">
        <title>Genome analysis of Anaerocolumna sp. CBA3638.</title>
        <authorList>
            <person name="Kim J."/>
            <person name="Roh S.W."/>
        </authorList>
    </citation>
    <scope>NUCLEOTIDE SEQUENCE [LARGE SCALE GENOMIC DNA]</scope>
    <source>
        <strain evidence="6 7">CBA3638</strain>
    </source>
</reference>
<evidence type="ECO:0000313" key="6">
    <source>
        <dbReference type="EMBL" id="QHQ62554.1"/>
    </source>
</evidence>
<evidence type="ECO:0000256" key="1">
    <source>
        <dbReference type="SAM" id="Coils"/>
    </source>
</evidence>
<evidence type="ECO:0000259" key="3">
    <source>
        <dbReference type="PROSITE" id="PS50113"/>
    </source>
</evidence>
<dbReference type="RefSeq" id="WP_161839377.1">
    <property type="nucleotide sequence ID" value="NZ_CP048000.1"/>
</dbReference>
<dbReference type="Gene3D" id="3.30.70.270">
    <property type="match status" value="1"/>
</dbReference>
<dbReference type="KEGG" id="anr:Ana3638_18665"/>
<dbReference type="CDD" id="cd01948">
    <property type="entry name" value="EAL"/>
    <property type="match status" value="1"/>
</dbReference>
<gene>
    <name evidence="6" type="ORF">Ana3638_18665</name>
</gene>
<dbReference type="Pfam" id="PF04392">
    <property type="entry name" value="ABC_sub_bind"/>
    <property type="match status" value="1"/>
</dbReference>
<dbReference type="PROSITE" id="PS50113">
    <property type="entry name" value="PAC"/>
    <property type="match status" value="1"/>
</dbReference>
<dbReference type="SMART" id="SM00052">
    <property type="entry name" value="EAL"/>
    <property type="match status" value="1"/>
</dbReference>
<dbReference type="Proteomes" id="UP000464314">
    <property type="component" value="Chromosome"/>
</dbReference>
<dbReference type="SUPFAM" id="SSF141868">
    <property type="entry name" value="EAL domain-like"/>
    <property type="match status" value="1"/>
</dbReference>
<dbReference type="Pfam" id="PF00990">
    <property type="entry name" value="GGDEF"/>
    <property type="match status" value="1"/>
</dbReference>
<dbReference type="SUPFAM" id="SSF55073">
    <property type="entry name" value="Nucleotide cyclase"/>
    <property type="match status" value="1"/>
</dbReference>
<keyword evidence="2" id="KW-0812">Transmembrane</keyword>
<dbReference type="Gene3D" id="3.30.450.20">
    <property type="entry name" value="PAS domain"/>
    <property type="match status" value="1"/>
</dbReference>
<dbReference type="Gene3D" id="3.20.20.450">
    <property type="entry name" value="EAL domain"/>
    <property type="match status" value="1"/>
</dbReference>
<dbReference type="NCBIfam" id="TIGR00254">
    <property type="entry name" value="GGDEF"/>
    <property type="match status" value="1"/>
</dbReference>
<protein>
    <submittedName>
        <fullName evidence="6">EAL domain-containing protein</fullName>
    </submittedName>
</protein>
<keyword evidence="2" id="KW-0472">Membrane</keyword>
<dbReference type="PANTHER" id="PTHR44757">
    <property type="entry name" value="DIGUANYLATE CYCLASE DGCP"/>
    <property type="match status" value="1"/>
</dbReference>
<dbReference type="InterPro" id="IPR029787">
    <property type="entry name" value="Nucleotide_cyclase"/>
</dbReference>
<evidence type="ECO:0000313" key="7">
    <source>
        <dbReference type="Proteomes" id="UP000464314"/>
    </source>
</evidence>
<dbReference type="InterPro" id="IPR052155">
    <property type="entry name" value="Biofilm_reg_signaling"/>
</dbReference>
<evidence type="ECO:0000259" key="4">
    <source>
        <dbReference type="PROSITE" id="PS50883"/>
    </source>
</evidence>
<sequence>MRKLHQSAKYMVFVSLFSIVFFLCCKVSNSEVIYGSENDKHVLFISSYSENFLSVPDEITGIREVFTPLNIMLDVEYMDTKRFDTKENERLFYELLKYKINNLKPYDAIIVGDDNALQFAMDYQNELFKGLPIVFLGVNDYDRAKRAWDNAYITGIIEEMSLKDNIELGLKINKNAKKVAAIVDDTLTGKGDREQFYKNKDKFKQLTFEEINVSDYTFKELEDVLENIGEDTILIYLSMYTDKTGATLTIPEAVELIREHTHVPVLRAEVGGVGLGILGGKMVSYLESGRIAAKVVVQVFDGKPVKSINIISGSPNVYTFDYNLIKKYKIDKSVLPKDAVYINKKVSFFEEYKTLVINTLMVVSFLIIIVIILVIDNLKQRKIEKALQESNEELTQTFEELTASEEELRVQYDTIQEHAEEIETLNQKYSVAIESTDCAVWEYNLVTKEMNISRQFINDINGSLNEQENIHRVFEFLLDSDEKEKLRKEFHSYENGLKDEIHIKVAVMDQDDNRRWLLVRGKGFKDSNDNLNIIHGIILDITKMKEQEEYIEYLAKHDYLTNLPNRREFMNKLERELSHKKQGAILLLDIDNFKSINDTLGHIYGDKMLQEISRKLSGIMDDKLFISRFGGDEFLILISDEDNILQIQSYVYKIIHLFDEPLILYQKENFVKFSIGITCFPEDSDNITQLLMNVDTAMYSVKHGGKNNFMFFNAGMLDELKHRTDIEYILREAIKYNGFTLAYQPQINVQTGKIIGFEALLRLKDYKISPNKFINIAEETGLIKEIGRWVTKQAVRQIALWQEKGYEPKPIAINFSSKQIKDYGYIAFLQDTLNKYQVAPDYLEIEITESILMEQNANTIDFLNQLKKIGVRIALDDFGTGYSSLNYLTFIPVDKIKLDKTLCEKFLGLKNLRVMNSLIALVHSLDLVIIAEGIEEPEQFKRLKDGGCDYIQGYLFSKPLFEEEIEEIYNYNFLERIVL</sequence>
<dbReference type="SUPFAM" id="SSF55785">
    <property type="entry name" value="PYP-like sensor domain (PAS domain)"/>
    <property type="match status" value="1"/>
</dbReference>